<sequence length="411" mass="48593">MEIRKLTFEQAYKGIKRRIHFILQIFIESIKYLVAILCSIIFIKKNRSYWIISERGTDARDNGYHLFKFIRKNYPDIDIRYIISAKSADTDKVKNLGRVIKYRSFQHYLSMYNSSIKISTHIMGYSPNIDVFSLFDKLGIIKGKKVFLQHGVIKDNLFGLYNSNVKLDLFICSAKREYETVLENYGHPKGVVKCLGLPRFDNLNIIQPKKSILVMPTWRVWLKSLSSSEEFIESEYYKTYINLLANEELKRLLEKEDYNLVFYPHYEMQKYIDKFYSNNSRIGIASFNDYDVQELLNESAILITDYSSVFFDFAYMERPVVYYQFDSPKFIKNHYAQSYFDYSTDGFGPVVDNEKLLIQELSRLIVTNEGKIENKYLFRINKFFNLRDRGNCMRVFNAIKSLENTGVSDEQ</sequence>
<dbReference type="InterPro" id="IPR007554">
    <property type="entry name" value="Glycerophosphate_synth"/>
</dbReference>
<name>A0A7X0HVC4_9BACI</name>
<keyword evidence="3" id="KW-1185">Reference proteome</keyword>
<dbReference type="EMBL" id="JACHGK010000024">
    <property type="protein sequence ID" value="MBB6447574.1"/>
    <property type="molecule type" value="Genomic_DNA"/>
</dbReference>
<dbReference type="Gene3D" id="3.40.50.12580">
    <property type="match status" value="1"/>
</dbReference>
<feature type="transmembrane region" description="Helical" evidence="1">
    <location>
        <begin position="21"/>
        <end position="43"/>
    </location>
</feature>
<dbReference type="AlphaFoldDB" id="A0A7X0HVC4"/>
<dbReference type="InterPro" id="IPR051612">
    <property type="entry name" value="Teichoic_Acid_Biosynth"/>
</dbReference>
<dbReference type="PANTHER" id="PTHR37316">
    <property type="entry name" value="TEICHOIC ACID GLYCEROL-PHOSPHATE PRIMASE"/>
    <property type="match status" value="1"/>
</dbReference>
<keyword evidence="1" id="KW-1133">Transmembrane helix</keyword>
<keyword evidence="1" id="KW-0472">Membrane</keyword>
<evidence type="ECO:0000256" key="1">
    <source>
        <dbReference type="SAM" id="Phobius"/>
    </source>
</evidence>
<dbReference type="InterPro" id="IPR043148">
    <property type="entry name" value="TagF_C"/>
</dbReference>
<evidence type="ECO:0000313" key="3">
    <source>
        <dbReference type="Proteomes" id="UP000531594"/>
    </source>
</evidence>
<dbReference type="GO" id="GO:0047355">
    <property type="term" value="F:CDP-glycerol glycerophosphotransferase activity"/>
    <property type="evidence" value="ECO:0007669"/>
    <property type="project" value="InterPro"/>
</dbReference>
<dbReference type="PANTHER" id="PTHR37316:SF3">
    <property type="entry name" value="TEICHOIC ACID GLYCEROL-PHOSPHATE TRANSFERASE"/>
    <property type="match status" value="1"/>
</dbReference>
<evidence type="ECO:0000313" key="2">
    <source>
        <dbReference type="EMBL" id="MBB6447574.1"/>
    </source>
</evidence>
<keyword evidence="1" id="KW-0812">Transmembrane</keyword>
<dbReference type="RefSeq" id="WP_184529661.1">
    <property type="nucleotide sequence ID" value="NZ_JACHGK010000024.1"/>
</dbReference>
<accession>A0A7X0HVC4</accession>
<reference evidence="2 3" key="1">
    <citation type="submission" date="2020-08" db="EMBL/GenBank/DDBJ databases">
        <title>Genomic Encyclopedia of Type Strains, Phase IV (KMG-IV): sequencing the most valuable type-strain genomes for metagenomic binning, comparative biology and taxonomic classification.</title>
        <authorList>
            <person name="Goeker M."/>
        </authorList>
    </citation>
    <scope>NUCLEOTIDE SEQUENCE [LARGE SCALE GENOMIC DNA]</scope>
    <source>
        <strain evidence="2 3">DSM 5391</strain>
    </source>
</reference>
<protein>
    <submittedName>
        <fullName evidence="2">CDP-glycerol glycerophosphotransferase (TagB/SpsB family)</fullName>
    </submittedName>
</protein>
<proteinExistence type="predicted"/>
<dbReference type="Pfam" id="PF04464">
    <property type="entry name" value="Glyphos_transf"/>
    <property type="match status" value="1"/>
</dbReference>
<comment type="caution">
    <text evidence="2">The sequence shown here is derived from an EMBL/GenBank/DDBJ whole genome shotgun (WGS) entry which is preliminary data.</text>
</comment>
<gene>
    <name evidence="2" type="ORF">HNR53_004260</name>
</gene>
<dbReference type="GO" id="GO:0016020">
    <property type="term" value="C:membrane"/>
    <property type="evidence" value="ECO:0007669"/>
    <property type="project" value="InterPro"/>
</dbReference>
<organism evidence="2 3">
    <name type="scientific">Bacillus benzoevorans</name>
    <dbReference type="NCBI Taxonomy" id="1456"/>
    <lineage>
        <taxon>Bacteria</taxon>
        <taxon>Bacillati</taxon>
        <taxon>Bacillota</taxon>
        <taxon>Bacilli</taxon>
        <taxon>Bacillales</taxon>
        <taxon>Bacillaceae</taxon>
        <taxon>Bacillus</taxon>
    </lineage>
</organism>
<dbReference type="Proteomes" id="UP000531594">
    <property type="component" value="Unassembled WGS sequence"/>
</dbReference>
<dbReference type="SUPFAM" id="SSF53756">
    <property type="entry name" value="UDP-Glycosyltransferase/glycogen phosphorylase"/>
    <property type="match status" value="1"/>
</dbReference>
<keyword evidence="2" id="KW-0808">Transferase</keyword>